<accession>A0A6I1DXT0</accession>
<feature type="domain" description="TonB-dependent receptor plug" evidence="11">
    <location>
        <begin position="131"/>
        <end position="256"/>
    </location>
</feature>
<dbReference type="InterPro" id="IPR036942">
    <property type="entry name" value="Beta-barrel_TonB_sf"/>
</dbReference>
<dbReference type="NCBIfam" id="TIGR04056">
    <property type="entry name" value="OMP_RagA_SusC"/>
    <property type="match status" value="1"/>
</dbReference>
<dbReference type="GO" id="GO:0009279">
    <property type="term" value="C:cell outer membrane"/>
    <property type="evidence" value="ECO:0007669"/>
    <property type="project" value="UniProtKB-SubCell"/>
</dbReference>
<dbReference type="InterPro" id="IPR012910">
    <property type="entry name" value="Plug_dom"/>
</dbReference>
<dbReference type="Pfam" id="PF13715">
    <property type="entry name" value="CarbopepD_reg_2"/>
    <property type="match status" value="1"/>
</dbReference>
<evidence type="ECO:0000256" key="4">
    <source>
        <dbReference type="ARBA" id="ARBA00022692"/>
    </source>
</evidence>
<dbReference type="Pfam" id="PF00593">
    <property type="entry name" value="TonB_dep_Rec_b-barrel"/>
    <property type="match status" value="1"/>
</dbReference>
<keyword evidence="2 8" id="KW-0813">Transport</keyword>
<keyword evidence="6 8" id="KW-0472">Membrane</keyword>
<dbReference type="OrthoDB" id="9768177at2"/>
<comment type="caution">
    <text evidence="12">The sequence shown here is derived from an EMBL/GenBank/DDBJ whole genome shotgun (WGS) entry which is preliminary data.</text>
</comment>
<evidence type="ECO:0000256" key="2">
    <source>
        <dbReference type="ARBA" id="ARBA00022448"/>
    </source>
</evidence>
<evidence type="ECO:0000313" key="12">
    <source>
        <dbReference type="EMBL" id="KAB7530303.1"/>
    </source>
</evidence>
<feature type="domain" description="TonB-dependent receptor-like beta-barrel" evidence="10">
    <location>
        <begin position="420"/>
        <end position="809"/>
    </location>
</feature>
<keyword evidence="4 8" id="KW-0812">Transmembrane</keyword>
<dbReference type="Proteomes" id="UP000429785">
    <property type="component" value="Unassembled WGS sequence"/>
</dbReference>
<evidence type="ECO:0000259" key="10">
    <source>
        <dbReference type="Pfam" id="PF00593"/>
    </source>
</evidence>
<dbReference type="InterPro" id="IPR037066">
    <property type="entry name" value="Plug_dom_sf"/>
</dbReference>
<dbReference type="InterPro" id="IPR008969">
    <property type="entry name" value="CarboxyPept-like_regulatory"/>
</dbReference>
<dbReference type="EMBL" id="WELG01000001">
    <property type="protein sequence ID" value="KAB7530303.1"/>
    <property type="molecule type" value="Genomic_DNA"/>
</dbReference>
<comment type="similarity">
    <text evidence="8 9">Belongs to the TonB-dependent receptor family.</text>
</comment>
<dbReference type="Gene3D" id="2.170.130.10">
    <property type="entry name" value="TonB-dependent receptor, plug domain"/>
    <property type="match status" value="1"/>
</dbReference>
<dbReference type="Gene3D" id="2.40.170.20">
    <property type="entry name" value="TonB-dependent receptor, beta-barrel domain"/>
    <property type="match status" value="1"/>
</dbReference>
<dbReference type="SUPFAM" id="SSF56935">
    <property type="entry name" value="Porins"/>
    <property type="match status" value="1"/>
</dbReference>
<dbReference type="NCBIfam" id="TIGR04057">
    <property type="entry name" value="SusC_RagA_signa"/>
    <property type="match status" value="1"/>
</dbReference>
<dbReference type="InterPro" id="IPR023996">
    <property type="entry name" value="TonB-dep_OMP_SusC/RagA"/>
</dbReference>
<gene>
    <name evidence="12" type="ORF">F8C76_02000</name>
</gene>
<proteinExistence type="inferred from homology"/>
<organism evidence="12 13">
    <name type="scientific">Flagellimonas olearia</name>
    <dbReference type="NCBI Taxonomy" id="552546"/>
    <lineage>
        <taxon>Bacteria</taxon>
        <taxon>Pseudomonadati</taxon>
        <taxon>Bacteroidota</taxon>
        <taxon>Flavobacteriia</taxon>
        <taxon>Flavobacteriales</taxon>
        <taxon>Flavobacteriaceae</taxon>
        <taxon>Flagellimonas</taxon>
    </lineage>
</organism>
<keyword evidence="3 8" id="KW-1134">Transmembrane beta strand</keyword>
<dbReference type="PROSITE" id="PS52016">
    <property type="entry name" value="TONB_DEPENDENT_REC_3"/>
    <property type="match status" value="1"/>
</dbReference>
<evidence type="ECO:0000259" key="11">
    <source>
        <dbReference type="Pfam" id="PF07715"/>
    </source>
</evidence>
<evidence type="ECO:0000256" key="5">
    <source>
        <dbReference type="ARBA" id="ARBA00023077"/>
    </source>
</evidence>
<evidence type="ECO:0000256" key="3">
    <source>
        <dbReference type="ARBA" id="ARBA00022452"/>
    </source>
</evidence>
<evidence type="ECO:0000313" key="13">
    <source>
        <dbReference type="Proteomes" id="UP000429785"/>
    </source>
</evidence>
<dbReference type="SUPFAM" id="SSF49464">
    <property type="entry name" value="Carboxypeptidase regulatory domain-like"/>
    <property type="match status" value="1"/>
</dbReference>
<dbReference type="RefSeq" id="WP_152130236.1">
    <property type="nucleotide sequence ID" value="NZ_WELG01000001.1"/>
</dbReference>
<dbReference type="InterPro" id="IPR023997">
    <property type="entry name" value="TonB-dep_OMP_SusC/RagA_CS"/>
</dbReference>
<evidence type="ECO:0000256" key="7">
    <source>
        <dbReference type="ARBA" id="ARBA00023237"/>
    </source>
</evidence>
<sequence length="1008" mass="111370">MKIVSITLDRTYLLLSFYLFLSFLLSEQVVAGKLLPPQTMVSGVVMDTGGIPLAGVNIVVESTQQGAISDFDGSFEIVAGPDDVLFFSMVGFKSLSVPILGKEVVMVQMEEDVTVLGEVVLNAGYYTVSERERTGSIEKVSTMDIEKQPISNPLAALQGRMAGVEIQQTSGFSGSNFNIRIRGRNSIRSQGNDPLYIVDGVPFSSSSLGDPSASITLPGSGMSPLNDLNPNDIESIEILKDADATAIYGSRGANGVVLITTKKGNHGKTELELNMLSGLGKVSNTMDLMGTSDYLAMRREAYANDGILEYPSNAFEVNGTWNQDRYTDWQKELFGRTAYLNTVQGSLSGGNQRTGFLISGTYYGQTSVLPKDYKNDKISGLANLNHTSKDGRLELQLSTQYVSNANNLPGDASLIAKAYSLAPNAPSLYNADGSLNWENSTWSNPLARLERKYLANSSTLVSNFHWKYQPLRFLGFSANMGYTENHLKEFNSTPSTLYDPTFGIGPEFSIALHNTGKSSSWIMEPQVHFDVDMGEIRLSALAGLSFQERKSGRKALMGFGFSNNALIENLAAASDVTVRTDRSEQYRYQAVFGRVNLNHKGKYILNLTGRRDGSSRFGPEKRFANFGAIGTAWIFSEEGFVAQWVPWLSYGKLRASYGTSGSDQIGDYQYLDTYSFGSQQYQGMTALYPTRLFNPDFGWEENRKLDIALELGFFNDRLLLNGNYYRNRSSNQLVGIPLPATTGFGTLQGNLDATVENRGWELELHSINVRTKNFEWSTDFNLTLPKTRLIAFDDLEGSTYANQLVIGEPLNIAKVYGFDGVNSQTGLFEVIDHNGDGTITAIEDRQTVKSLDPEYYGGLDNHIVYKRFSLDFLFQFTKQLGYNFWSSAPIVGGGSNQPIPVLDRWRGVGDSAKFQKFSSGGDPEATQAFRNFTRSEAVIGDASFIRLQNVSISYRFAEGTPKGIGCELFLRGQNLWTITDYFGPDPETRNRQTLPTLRFLSLGTRLTF</sequence>
<protein>
    <submittedName>
        <fullName evidence="12">SusC/RagA family TonB-linked outer membrane protein</fullName>
    </submittedName>
</protein>
<dbReference type="Pfam" id="PF07715">
    <property type="entry name" value="Plug"/>
    <property type="match status" value="1"/>
</dbReference>
<evidence type="ECO:0000256" key="9">
    <source>
        <dbReference type="RuleBase" id="RU003357"/>
    </source>
</evidence>
<comment type="subcellular location">
    <subcellularLocation>
        <location evidence="1 8">Cell outer membrane</location>
        <topology evidence="1 8">Multi-pass membrane protein</topology>
    </subcellularLocation>
</comment>
<evidence type="ECO:0000256" key="1">
    <source>
        <dbReference type="ARBA" id="ARBA00004571"/>
    </source>
</evidence>
<name>A0A6I1DXT0_9FLAO</name>
<dbReference type="AlphaFoldDB" id="A0A6I1DXT0"/>
<keyword evidence="5 9" id="KW-0798">TonB box</keyword>
<keyword evidence="7 8" id="KW-0998">Cell outer membrane</keyword>
<reference evidence="12 13" key="1">
    <citation type="submission" date="2019-10" db="EMBL/GenBank/DDBJ databases">
        <title>Muricauda olearia CL-SS4 JCM15563 genome.</title>
        <authorList>
            <person name="Liu L."/>
        </authorList>
    </citation>
    <scope>NUCLEOTIDE SEQUENCE [LARGE SCALE GENOMIC DNA]</scope>
    <source>
        <strain evidence="12 13">CL-SS4</strain>
    </source>
</reference>
<dbReference type="InterPro" id="IPR000531">
    <property type="entry name" value="Beta-barrel_TonB"/>
</dbReference>
<evidence type="ECO:0000256" key="8">
    <source>
        <dbReference type="PROSITE-ProRule" id="PRU01360"/>
    </source>
</evidence>
<dbReference type="InterPro" id="IPR039426">
    <property type="entry name" value="TonB-dep_rcpt-like"/>
</dbReference>
<evidence type="ECO:0000256" key="6">
    <source>
        <dbReference type="ARBA" id="ARBA00023136"/>
    </source>
</evidence>